<protein>
    <recommendedName>
        <fullName evidence="5">Bacterial Ig domain-containing protein</fullName>
    </recommendedName>
</protein>
<dbReference type="Proteomes" id="UP001057702">
    <property type="component" value="Unassembled WGS sequence"/>
</dbReference>
<evidence type="ECO:0000256" key="1">
    <source>
        <dbReference type="SAM" id="MobiDB-lite"/>
    </source>
</evidence>
<feature type="compositionally biased region" description="Low complexity" evidence="1">
    <location>
        <begin position="49"/>
        <end position="61"/>
    </location>
</feature>
<gene>
    <name evidence="3" type="ORF">NGB36_19300</name>
</gene>
<dbReference type="EMBL" id="JANFNG010000015">
    <property type="protein sequence ID" value="MCQ4082693.1"/>
    <property type="molecule type" value="Genomic_DNA"/>
</dbReference>
<name>A0ABT1PYE0_9ACTN</name>
<keyword evidence="2" id="KW-0732">Signal</keyword>
<comment type="caution">
    <text evidence="3">The sequence shown here is derived from an EMBL/GenBank/DDBJ whole genome shotgun (WGS) entry which is preliminary data.</text>
</comment>
<organism evidence="3 4">
    <name type="scientific">Streptomyces humicola</name>
    <dbReference type="NCBI Taxonomy" id="2953240"/>
    <lineage>
        <taxon>Bacteria</taxon>
        <taxon>Bacillati</taxon>
        <taxon>Actinomycetota</taxon>
        <taxon>Actinomycetes</taxon>
        <taxon>Kitasatosporales</taxon>
        <taxon>Streptomycetaceae</taxon>
        <taxon>Streptomyces</taxon>
    </lineage>
</organism>
<evidence type="ECO:0008006" key="5">
    <source>
        <dbReference type="Google" id="ProtNLM"/>
    </source>
</evidence>
<sequence length="157" mass="15740">MNATKSSGSIRSVRAAAIGAVTAALLAAGALGASAAPSAGAAKKPSPYPSHMLPSSMPSSSSTPSSAMGYITIRATPATVASGKPVVFTGRTQGLKIGTKLTLQEMVKGKWVPLRATTTVTKGSSYKLNATLKAKGTQQLRVVGAMTASPSTTVVVH</sequence>
<keyword evidence="4" id="KW-1185">Reference proteome</keyword>
<evidence type="ECO:0000313" key="4">
    <source>
        <dbReference type="Proteomes" id="UP001057702"/>
    </source>
</evidence>
<evidence type="ECO:0000256" key="2">
    <source>
        <dbReference type="SAM" id="SignalP"/>
    </source>
</evidence>
<evidence type="ECO:0000313" key="3">
    <source>
        <dbReference type="EMBL" id="MCQ4082693.1"/>
    </source>
</evidence>
<dbReference type="RefSeq" id="WP_255921601.1">
    <property type="nucleotide sequence ID" value="NZ_JANFNG010000015.1"/>
</dbReference>
<accession>A0ABT1PYE0</accession>
<reference evidence="3" key="1">
    <citation type="submission" date="2022-06" db="EMBL/GenBank/DDBJ databases">
        <title>Draft genome sequence of Streptomyces sp. RB6PN25 isolated from peat swamp forest in Thailand.</title>
        <authorList>
            <person name="Duangmal K."/>
            <person name="Klaysubun C."/>
        </authorList>
    </citation>
    <scope>NUCLEOTIDE SEQUENCE</scope>
    <source>
        <strain evidence="3">RB6PN25</strain>
    </source>
</reference>
<feature type="chain" id="PRO_5046900395" description="Bacterial Ig domain-containing protein" evidence="2">
    <location>
        <begin position="36"/>
        <end position="157"/>
    </location>
</feature>
<feature type="signal peptide" evidence="2">
    <location>
        <begin position="1"/>
        <end position="35"/>
    </location>
</feature>
<proteinExistence type="predicted"/>
<feature type="region of interest" description="Disordered" evidence="1">
    <location>
        <begin position="38"/>
        <end position="61"/>
    </location>
</feature>